<evidence type="ECO:0000256" key="1">
    <source>
        <dbReference type="ARBA" id="ARBA00010641"/>
    </source>
</evidence>
<keyword evidence="4" id="KW-0804">Transcription</keyword>
<keyword evidence="3" id="KW-0731">Sigma factor</keyword>
<dbReference type="GO" id="GO:0006352">
    <property type="term" value="P:DNA-templated transcription initiation"/>
    <property type="evidence" value="ECO:0007669"/>
    <property type="project" value="InterPro"/>
</dbReference>
<dbReference type="SUPFAM" id="SSF88659">
    <property type="entry name" value="Sigma3 and sigma4 domains of RNA polymerase sigma factors"/>
    <property type="match status" value="1"/>
</dbReference>
<dbReference type="InterPro" id="IPR007627">
    <property type="entry name" value="RNA_pol_sigma70_r2"/>
</dbReference>
<dbReference type="EMBL" id="JAIXNE010000003">
    <property type="protein sequence ID" value="MCA6076114.1"/>
    <property type="molecule type" value="Genomic_DNA"/>
</dbReference>
<evidence type="ECO:0000259" key="5">
    <source>
        <dbReference type="Pfam" id="PF04542"/>
    </source>
</evidence>
<dbReference type="PANTHER" id="PTHR43133:SF46">
    <property type="entry name" value="RNA POLYMERASE SIGMA-70 FACTOR ECF SUBFAMILY"/>
    <property type="match status" value="1"/>
</dbReference>
<dbReference type="Pfam" id="PF04542">
    <property type="entry name" value="Sigma70_r2"/>
    <property type="match status" value="1"/>
</dbReference>
<evidence type="ECO:0000256" key="4">
    <source>
        <dbReference type="ARBA" id="ARBA00023163"/>
    </source>
</evidence>
<organism evidence="7 10">
    <name type="scientific">Fulvivirga sedimenti</name>
    <dbReference type="NCBI Taxonomy" id="2879465"/>
    <lineage>
        <taxon>Bacteria</taxon>
        <taxon>Pseudomonadati</taxon>
        <taxon>Bacteroidota</taxon>
        <taxon>Cytophagia</taxon>
        <taxon>Cytophagales</taxon>
        <taxon>Fulvivirgaceae</taxon>
        <taxon>Fulvivirga</taxon>
    </lineage>
</organism>
<dbReference type="InterPro" id="IPR014284">
    <property type="entry name" value="RNA_pol_sigma-70_dom"/>
</dbReference>
<sequence length="183" mass="21173">MESEKALIRGCQQGDRLSQRELYDRFAGQMLAISKRYSKSELEAEDILQESFIKIFRNISNFREESSLYFWIKRIVVNTALNSQRSKLYSFPMSDVYELPLHVGEKFTLADFHFEELLQMVRELPDGCQTIFNLFAIEGYTHRDIAGMLGISEGTSKSQYARARSLLQEKILKEKGVTYGSSE</sequence>
<feature type="domain" description="RNA polymerase sigma-70 region 2" evidence="5">
    <location>
        <begin position="22"/>
        <end position="86"/>
    </location>
</feature>
<evidence type="ECO:0000259" key="6">
    <source>
        <dbReference type="Pfam" id="PF08281"/>
    </source>
</evidence>
<dbReference type="Gene3D" id="1.10.10.10">
    <property type="entry name" value="Winged helix-like DNA-binding domain superfamily/Winged helix DNA-binding domain"/>
    <property type="match status" value="1"/>
</dbReference>
<evidence type="ECO:0000313" key="9">
    <source>
        <dbReference type="EMBL" id="MCA6077242.1"/>
    </source>
</evidence>
<feature type="domain" description="RNA polymerase sigma factor 70 region 4 type 2" evidence="6">
    <location>
        <begin position="115"/>
        <end position="166"/>
    </location>
</feature>
<keyword evidence="10" id="KW-1185">Reference proteome</keyword>
<dbReference type="InterPro" id="IPR036388">
    <property type="entry name" value="WH-like_DNA-bd_sf"/>
</dbReference>
<dbReference type="AlphaFoldDB" id="A0A9X1HQL1"/>
<dbReference type="Gene3D" id="1.10.1740.10">
    <property type="match status" value="1"/>
</dbReference>
<comment type="similarity">
    <text evidence="1">Belongs to the sigma-70 factor family. ECF subfamily.</text>
</comment>
<dbReference type="SUPFAM" id="SSF88946">
    <property type="entry name" value="Sigma2 domain of RNA polymerase sigma factors"/>
    <property type="match status" value="1"/>
</dbReference>
<comment type="caution">
    <text evidence="7">The sequence shown here is derived from an EMBL/GenBank/DDBJ whole genome shotgun (WGS) entry which is preliminary data.</text>
</comment>
<reference evidence="7" key="1">
    <citation type="submission" date="2021-09" db="EMBL/GenBank/DDBJ databases">
        <title>Fulvivirga sp. isolated from coastal sediment.</title>
        <authorList>
            <person name="Yu H."/>
        </authorList>
    </citation>
    <scope>NUCLEOTIDE SEQUENCE</scope>
    <source>
        <strain evidence="7">1062</strain>
    </source>
</reference>
<dbReference type="InterPro" id="IPR013325">
    <property type="entry name" value="RNA_pol_sigma_r2"/>
</dbReference>
<dbReference type="PANTHER" id="PTHR43133">
    <property type="entry name" value="RNA POLYMERASE ECF-TYPE SIGMA FACTO"/>
    <property type="match status" value="1"/>
</dbReference>
<evidence type="ECO:0000256" key="2">
    <source>
        <dbReference type="ARBA" id="ARBA00023015"/>
    </source>
</evidence>
<dbReference type="NCBIfam" id="TIGR02937">
    <property type="entry name" value="sigma70-ECF"/>
    <property type="match status" value="1"/>
</dbReference>
<dbReference type="GO" id="GO:0003677">
    <property type="term" value="F:DNA binding"/>
    <property type="evidence" value="ECO:0007669"/>
    <property type="project" value="InterPro"/>
</dbReference>
<accession>A0A9X1HQL1</accession>
<dbReference type="Pfam" id="PF08281">
    <property type="entry name" value="Sigma70_r4_2"/>
    <property type="match status" value="1"/>
</dbReference>
<dbReference type="RefSeq" id="WP_225698046.1">
    <property type="nucleotide sequence ID" value="NZ_JAIXNE010000002.1"/>
</dbReference>
<evidence type="ECO:0000256" key="3">
    <source>
        <dbReference type="ARBA" id="ARBA00023082"/>
    </source>
</evidence>
<name>A0A9X1HQL1_9BACT</name>
<dbReference type="InterPro" id="IPR013324">
    <property type="entry name" value="RNA_pol_sigma_r3/r4-like"/>
</dbReference>
<gene>
    <name evidence="7" type="ORF">LDX50_08655</name>
    <name evidence="8" type="ORF">LDX50_14625</name>
    <name evidence="9" type="ORF">LDX50_20345</name>
</gene>
<dbReference type="InterPro" id="IPR013249">
    <property type="entry name" value="RNA_pol_sigma70_r4_t2"/>
</dbReference>
<evidence type="ECO:0000313" key="10">
    <source>
        <dbReference type="Proteomes" id="UP001139409"/>
    </source>
</evidence>
<dbReference type="GO" id="GO:0016987">
    <property type="term" value="F:sigma factor activity"/>
    <property type="evidence" value="ECO:0007669"/>
    <property type="project" value="UniProtKB-KW"/>
</dbReference>
<proteinExistence type="inferred from homology"/>
<keyword evidence="2" id="KW-0805">Transcription regulation</keyword>
<evidence type="ECO:0000313" key="7">
    <source>
        <dbReference type="EMBL" id="MCA6074937.1"/>
    </source>
</evidence>
<evidence type="ECO:0000313" key="8">
    <source>
        <dbReference type="EMBL" id="MCA6076114.1"/>
    </source>
</evidence>
<dbReference type="Proteomes" id="UP001139409">
    <property type="component" value="Unassembled WGS sequence"/>
</dbReference>
<dbReference type="EMBL" id="JAIXNE010000004">
    <property type="protein sequence ID" value="MCA6077242.1"/>
    <property type="molecule type" value="Genomic_DNA"/>
</dbReference>
<dbReference type="InterPro" id="IPR039425">
    <property type="entry name" value="RNA_pol_sigma-70-like"/>
</dbReference>
<protein>
    <submittedName>
        <fullName evidence="7">Sigma-70 family RNA polymerase sigma factor</fullName>
    </submittedName>
</protein>
<dbReference type="EMBL" id="JAIXNE010000002">
    <property type="protein sequence ID" value="MCA6074937.1"/>
    <property type="molecule type" value="Genomic_DNA"/>
</dbReference>